<reference evidence="2 3" key="1">
    <citation type="submission" date="2023-04" db="EMBL/GenBank/DDBJ databases">
        <title>YMD61, complete Genome.</title>
        <authorList>
            <person name="Zhang J."/>
        </authorList>
    </citation>
    <scope>NUCLEOTIDE SEQUENCE [LARGE SCALE GENOMIC DNA]</scope>
    <source>
        <strain evidence="2 3">YMD61</strain>
    </source>
</reference>
<dbReference type="RefSeq" id="WP_281467944.1">
    <property type="nucleotide sequence ID" value="NZ_CP124535.1"/>
</dbReference>
<feature type="transmembrane region" description="Helical" evidence="1">
    <location>
        <begin position="61"/>
        <end position="80"/>
    </location>
</feature>
<name>A0ABY8Q8P3_9RHOB</name>
<proteinExistence type="predicted"/>
<keyword evidence="1" id="KW-0472">Membrane</keyword>
<protein>
    <submittedName>
        <fullName evidence="2">Uncharacterized protein</fullName>
    </submittedName>
</protein>
<keyword evidence="3" id="KW-1185">Reference proteome</keyword>
<keyword evidence="1" id="KW-0812">Transmembrane</keyword>
<evidence type="ECO:0000313" key="2">
    <source>
        <dbReference type="EMBL" id="WGV17032.1"/>
    </source>
</evidence>
<dbReference type="EMBL" id="CP124535">
    <property type="protein sequence ID" value="WGV17032.1"/>
    <property type="molecule type" value="Genomic_DNA"/>
</dbReference>
<gene>
    <name evidence="2" type="ORF">QF092_04280</name>
</gene>
<organism evidence="2 3">
    <name type="scientific">Fuscovulum ytuae</name>
    <dbReference type="NCBI Taxonomy" id="3042299"/>
    <lineage>
        <taxon>Bacteria</taxon>
        <taxon>Pseudomonadati</taxon>
        <taxon>Pseudomonadota</taxon>
        <taxon>Alphaproteobacteria</taxon>
        <taxon>Rhodobacterales</taxon>
        <taxon>Paracoccaceae</taxon>
        <taxon>Fuscovulum</taxon>
    </lineage>
</organism>
<dbReference type="Proteomes" id="UP001230978">
    <property type="component" value="Chromosome"/>
</dbReference>
<accession>A0ABY8Q8P3</accession>
<evidence type="ECO:0000313" key="3">
    <source>
        <dbReference type="Proteomes" id="UP001230978"/>
    </source>
</evidence>
<keyword evidence="1" id="KW-1133">Transmembrane helix</keyword>
<sequence>MTDAIIGMVARLASPIGKWGARMRRGLARWPWLRLVLAPLVLIVTAVLALMSLIAGRHDLTLLKLFIALPLATACLIFCYSPDDEDE</sequence>
<feature type="transmembrane region" description="Helical" evidence="1">
    <location>
        <begin position="32"/>
        <end position="55"/>
    </location>
</feature>
<evidence type="ECO:0000256" key="1">
    <source>
        <dbReference type="SAM" id="Phobius"/>
    </source>
</evidence>